<comment type="subcellular location">
    <subcellularLocation>
        <location evidence="1">Membrane</location>
        <topology evidence="1">Multi-pass membrane protein</topology>
    </subcellularLocation>
</comment>
<feature type="transmembrane region" description="Helical" evidence="8">
    <location>
        <begin position="80"/>
        <end position="98"/>
    </location>
</feature>
<keyword evidence="4" id="KW-0109">Calcium transport</keyword>
<comment type="similarity">
    <text evidence="2">Belongs to the Ca(2+):cation antiporter (CaCA) (TC 2.A.19) family. SLC24A subfamily.</text>
</comment>
<comment type="caution">
    <text evidence="10">The sequence shown here is derived from an EMBL/GenBank/DDBJ whole genome shotgun (WGS) entry which is preliminary data.</text>
</comment>
<organism evidence="10 11">
    <name type="scientific">Trichonephila inaurata madagascariensis</name>
    <dbReference type="NCBI Taxonomy" id="2747483"/>
    <lineage>
        <taxon>Eukaryota</taxon>
        <taxon>Metazoa</taxon>
        <taxon>Ecdysozoa</taxon>
        <taxon>Arthropoda</taxon>
        <taxon>Chelicerata</taxon>
        <taxon>Arachnida</taxon>
        <taxon>Araneae</taxon>
        <taxon>Araneomorphae</taxon>
        <taxon>Entelegynae</taxon>
        <taxon>Araneoidea</taxon>
        <taxon>Nephilidae</taxon>
        <taxon>Trichonephila</taxon>
        <taxon>Trichonephila inaurata</taxon>
    </lineage>
</organism>
<evidence type="ECO:0000256" key="6">
    <source>
        <dbReference type="ARBA" id="ARBA00022989"/>
    </source>
</evidence>
<dbReference type="OrthoDB" id="2127281at2759"/>
<name>A0A8X6WZV6_9ARAC</name>
<dbReference type="PANTHER" id="PTHR10846:SF73">
    <property type="entry name" value="SODIUM_CALCIUM EXCHANGER MEMBRANE REGION DOMAIN-CONTAINING PROTEIN"/>
    <property type="match status" value="1"/>
</dbReference>
<sequence>HHSSSSPEGNFVLTFISSVFWIGVISYMCSWMVTIISHTFGLPDSVAGITILAAGISVPEIIASVIVVKSGMANMAICNLIGSNIFDILFCLGVPWFIKTFFVSKTSSSNH</sequence>
<keyword evidence="6 8" id="KW-1133">Transmembrane helix</keyword>
<keyword evidence="4" id="KW-0106">Calcium</keyword>
<keyword evidence="3" id="KW-0050">Antiport</keyword>
<evidence type="ECO:0000256" key="5">
    <source>
        <dbReference type="ARBA" id="ARBA00022692"/>
    </source>
</evidence>
<evidence type="ECO:0000256" key="8">
    <source>
        <dbReference type="SAM" id="Phobius"/>
    </source>
</evidence>
<evidence type="ECO:0000256" key="2">
    <source>
        <dbReference type="ARBA" id="ARBA00005364"/>
    </source>
</evidence>
<dbReference type="EMBL" id="BMAV01003775">
    <property type="protein sequence ID" value="GFY43602.1"/>
    <property type="molecule type" value="Genomic_DNA"/>
</dbReference>
<evidence type="ECO:0000313" key="11">
    <source>
        <dbReference type="Proteomes" id="UP000886998"/>
    </source>
</evidence>
<dbReference type="GO" id="GO:0005886">
    <property type="term" value="C:plasma membrane"/>
    <property type="evidence" value="ECO:0007669"/>
    <property type="project" value="TreeGrafter"/>
</dbReference>
<dbReference type="InterPro" id="IPR004837">
    <property type="entry name" value="NaCa_Exmemb"/>
</dbReference>
<keyword evidence="11" id="KW-1185">Reference proteome</keyword>
<dbReference type="Proteomes" id="UP000886998">
    <property type="component" value="Unassembled WGS sequence"/>
</dbReference>
<reference evidence="10" key="1">
    <citation type="submission" date="2020-08" db="EMBL/GenBank/DDBJ databases">
        <title>Multicomponent nature underlies the extraordinary mechanical properties of spider dragline silk.</title>
        <authorList>
            <person name="Kono N."/>
            <person name="Nakamura H."/>
            <person name="Mori M."/>
            <person name="Yoshida Y."/>
            <person name="Ohtoshi R."/>
            <person name="Malay A.D."/>
            <person name="Moran D.A.P."/>
            <person name="Tomita M."/>
            <person name="Numata K."/>
            <person name="Arakawa K."/>
        </authorList>
    </citation>
    <scope>NUCLEOTIDE SEQUENCE</scope>
</reference>
<evidence type="ECO:0000259" key="9">
    <source>
        <dbReference type="Pfam" id="PF01699"/>
    </source>
</evidence>
<dbReference type="Pfam" id="PF01699">
    <property type="entry name" value="Na_Ca_ex"/>
    <property type="match status" value="1"/>
</dbReference>
<dbReference type="GO" id="GO:0005262">
    <property type="term" value="F:calcium channel activity"/>
    <property type="evidence" value="ECO:0007669"/>
    <property type="project" value="TreeGrafter"/>
</dbReference>
<dbReference type="GO" id="GO:0008273">
    <property type="term" value="F:calcium, potassium:sodium antiporter activity"/>
    <property type="evidence" value="ECO:0007669"/>
    <property type="project" value="TreeGrafter"/>
</dbReference>
<evidence type="ECO:0000256" key="7">
    <source>
        <dbReference type="ARBA" id="ARBA00023136"/>
    </source>
</evidence>
<keyword evidence="4" id="KW-0813">Transport</keyword>
<feature type="transmembrane region" description="Helical" evidence="8">
    <location>
        <begin position="45"/>
        <end position="68"/>
    </location>
</feature>
<dbReference type="InterPro" id="IPR044880">
    <property type="entry name" value="NCX_ion-bd_dom_sf"/>
</dbReference>
<evidence type="ECO:0000256" key="1">
    <source>
        <dbReference type="ARBA" id="ARBA00004141"/>
    </source>
</evidence>
<dbReference type="InterPro" id="IPR004481">
    <property type="entry name" value="K/Na/Ca-exchanger"/>
</dbReference>
<accession>A0A8X6WZV6</accession>
<dbReference type="AlphaFoldDB" id="A0A8X6WZV6"/>
<feature type="non-terminal residue" evidence="10">
    <location>
        <position position="1"/>
    </location>
</feature>
<evidence type="ECO:0000313" key="10">
    <source>
        <dbReference type="EMBL" id="GFY43602.1"/>
    </source>
</evidence>
<feature type="domain" description="Sodium/calcium exchanger membrane region" evidence="9">
    <location>
        <begin position="12"/>
        <end position="105"/>
    </location>
</feature>
<evidence type="ECO:0000256" key="4">
    <source>
        <dbReference type="ARBA" id="ARBA00022568"/>
    </source>
</evidence>
<evidence type="ECO:0000256" key="3">
    <source>
        <dbReference type="ARBA" id="ARBA00022449"/>
    </source>
</evidence>
<gene>
    <name evidence="10" type="primary">Slc24a5</name>
    <name evidence="10" type="ORF">TNIN_193811</name>
</gene>
<protein>
    <recommendedName>
        <fullName evidence="9">Sodium/calcium exchanger membrane region domain-containing protein</fullName>
    </recommendedName>
</protein>
<dbReference type="Gene3D" id="1.20.1420.30">
    <property type="entry name" value="NCX, central ion-binding region"/>
    <property type="match status" value="1"/>
</dbReference>
<keyword evidence="7 8" id="KW-0472">Membrane</keyword>
<feature type="transmembrane region" description="Helical" evidence="8">
    <location>
        <begin position="12"/>
        <end position="33"/>
    </location>
</feature>
<dbReference type="GO" id="GO:0006874">
    <property type="term" value="P:intracellular calcium ion homeostasis"/>
    <property type="evidence" value="ECO:0007669"/>
    <property type="project" value="TreeGrafter"/>
</dbReference>
<keyword evidence="4" id="KW-0406">Ion transport</keyword>
<dbReference type="PANTHER" id="PTHR10846">
    <property type="entry name" value="SODIUM/POTASSIUM/CALCIUM EXCHANGER"/>
    <property type="match status" value="1"/>
</dbReference>
<proteinExistence type="inferred from homology"/>
<keyword evidence="5 8" id="KW-0812">Transmembrane</keyword>